<dbReference type="RefSeq" id="WP_283406811.1">
    <property type="nucleotide sequence ID" value="NZ_FXUI01000011.1"/>
</dbReference>
<dbReference type="CDD" id="cd00609">
    <property type="entry name" value="AAT_like"/>
    <property type="match status" value="1"/>
</dbReference>
<sequence length="314" mass="33600">MSDACARFGGERADWLDLSTGINPRPWTPPEAMAIDWHALPDPAGLAHLEHIAAAAFDVDPRLCMAVPGSEAGLRALSSVLGLPGVHQPLCYGTHAEAFPSSPGASEASVRIVGNPNNPDGAITAREALLDALDRQEALGGWLLVDEAFADCSPQWSIADQVAEDRRLIVTRSFGKFFGLAGVRLGFVLAPPYLLRQLGRMHGEWPVCSAALAFGAAAYGDAAWIAATRAELPTRARQLDTVLQRHGLRPQGACPLFRLVASNNAQSLFEALARQHILTRPFAKHPRLLRFGLPADDTALQRFDAALARAGIDG</sequence>
<dbReference type="InterPro" id="IPR004839">
    <property type="entry name" value="Aminotransferase_I/II_large"/>
</dbReference>
<dbReference type="Pfam" id="PF00155">
    <property type="entry name" value="Aminotran_1_2"/>
    <property type="match status" value="1"/>
</dbReference>
<gene>
    <name evidence="4" type="ORF">SAMN06296065_11120</name>
</gene>
<feature type="domain" description="Aminotransferase class I/classII large" evidence="3">
    <location>
        <begin position="110"/>
        <end position="293"/>
    </location>
</feature>
<dbReference type="Gene3D" id="3.90.1150.10">
    <property type="entry name" value="Aspartate Aminotransferase, domain 1"/>
    <property type="match status" value="1"/>
</dbReference>
<organism evidence="4 5">
    <name type="scientific">Novosphingobium panipatense</name>
    <dbReference type="NCBI Taxonomy" id="428991"/>
    <lineage>
        <taxon>Bacteria</taxon>
        <taxon>Pseudomonadati</taxon>
        <taxon>Pseudomonadota</taxon>
        <taxon>Alphaproteobacteria</taxon>
        <taxon>Sphingomonadales</taxon>
        <taxon>Sphingomonadaceae</taxon>
        <taxon>Novosphingobium</taxon>
    </lineage>
</organism>
<evidence type="ECO:0000313" key="5">
    <source>
        <dbReference type="Proteomes" id="UP001157910"/>
    </source>
</evidence>
<dbReference type="SUPFAM" id="SSF53383">
    <property type="entry name" value="PLP-dependent transferases"/>
    <property type="match status" value="1"/>
</dbReference>
<dbReference type="PANTHER" id="PTHR42885:SF1">
    <property type="entry name" value="THREONINE-PHOSPHATE DECARBOXYLASE"/>
    <property type="match status" value="1"/>
</dbReference>
<protein>
    <submittedName>
        <fullName evidence="4">L-threonine O-3-phosphate decarboxylase</fullName>
    </submittedName>
</protein>
<dbReference type="InterPro" id="IPR015421">
    <property type="entry name" value="PyrdxlP-dep_Trfase_major"/>
</dbReference>
<keyword evidence="2" id="KW-0663">Pyridoxal phosphate</keyword>
<comment type="cofactor">
    <cofactor evidence="1">
        <name>pyridoxal 5'-phosphate</name>
        <dbReference type="ChEBI" id="CHEBI:597326"/>
    </cofactor>
</comment>
<keyword evidence="5" id="KW-1185">Reference proteome</keyword>
<dbReference type="Proteomes" id="UP001157910">
    <property type="component" value="Unassembled WGS sequence"/>
</dbReference>
<evidence type="ECO:0000259" key="3">
    <source>
        <dbReference type="Pfam" id="PF00155"/>
    </source>
</evidence>
<dbReference type="EMBL" id="FXUI01000011">
    <property type="protein sequence ID" value="SMP78432.1"/>
    <property type="molecule type" value="Genomic_DNA"/>
</dbReference>
<dbReference type="Gene3D" id="3.40.640.10">
    <property type="entry name" value="Type I PLP-dependent aspartate aminotransferase-like (Major domain)"/>
    <property type="match status" value="1"/>
</dbReference>
<evidence type="ECO:0000256" key="1">
    <source>
        <dbReference type="ARBA" id="ARBA00001933"/>
    </source>
</evidence>
<dbReference type="InterPro" id="IPR015424">
    <property type="entry name" value="PyrdxlP-dep_Trfase"/>
</dbReference>
<reference evidence="4 5" key="1">
    <citation type="submission" date="2017-05" db="EMBL/GenBank/DDBJ databases">
        <authorList>
            <person name="Varghese N."/>
            <person name="Submissions S."/>
        </authorList>
    </citation>
    <scope>NUCLEOTIDE SEQUENCE [LARGE SCALE GENOMIC DNA]</scope>
    <source>
        <strain evidence="4 5">SM16</strain>
    </source>
</reference>
<evidence type="ECO:0000256" key="2">
    <source>
        <dbReference type="ARBA" id="ARBA00022898"/>
    </source>
</evidence>
<proteinExistence type="predicted"/>
<comment type="caution">
    <text evidence="4">The sequence shown here is derived from an EMBL/GenBank/DDBJ whole genome shotgun (WGS) entry which is preliminary data.</text>
</comment>
<evidence type="ECO:0000313" key="4">
    <source>
        <dbReference type="EMBL" id="SMP78432.1"/>
    </source>
</evidence>
<accession>A0ABY1QQY0</accession>
<name>A0ABY1QQY0_9SPHN</name>
<dbReference type="InterPro" id="IPR015422">
    <property type="entry name" value="PyrdxlP-dep_Trfase_small"/>
</dbReference>
<dbReference type="PANTHER" id="PTHR42885">
    <property type="entry name" value="HISTIDINOL-PHOSPHATE AMINOTRANSFERASE-RELATED"/>
    <property type="match status" value="1"/>
</dbReference>